<name>A0ABP8WFH3_9MICO</name>
<dbReference type="Proteomes" id="UP001500843">
    <property type="component" value="Unassembled WGS sequence"/>
</dbReference>
<dbReference type="RefSeq" id="WP_253871627.1">
    <property type="nucleotide sequence ID" value="NZ_BAABHM010000003.1"/>
</dbReference>
<evidence type="ECO:0000256" key="3">
    <source>
        <dbReference type="RuleBase" id="RU361153"/>
    </source>
</evidence>
<dbReference type="InterPro" id="IPR001547">
    <property type="entry name" value="Glyco_hydro_5"/>
</dbReference>
<feature type="region of interest" description="Disordered" evidence="4">
    <location>
        <begin position="1"/>
        <end position="20"/>
    </location>
</feature>
<evidence type="ECO:0000256" key="1">
    <source>
        <dbReference type="ARBA" id="ARBA00022801"/>
    </source>
</evidence>
<organism evidence="6 7">
    <name type="scientific">Promicromonospora umidemergens</name>
    <dbReference type="NCBI Taxonomy" id="629679"/>
    <lineage>
        <taxon>Bacteria</taxon>
        <taxon>Bacillati</taxon>
        <taxon>Actinomycetota</taxon>
        <taxon>Actinomycetes</taxon>
        <taxon>Micrococcales</taxon>
        <taxon>Promicromonosporaceae</taxon>
        <taxon>Promicromonospora</taxon>
    </lineage>
</organism>
<evidence type="ECO:0000256" key="4">
    <source>
        <dbReference type="SAM" id="MobiDB-lite"/>
    </source>
</evidence>
<feature type="domain" description="Ricin B lectin" evidence="5">
    <location>
        <begin position="375"/>
        <end position="508"/>
    </location>
</feature>
<dbReference type="InterPro" id="IPR000772">
    <property type="entry name" value="Ricin_B_lectin"/>
</dbReference>
<dbReference type="SUPFAM" id="SSF51445">
    <property type="entry name" value="(Trans)glycosidases"/>
    <property type="match status" value="1"/>
</dbReference>
<dbReference type="PROSITE" id="PS50231">
    <property type="entry name" value="RICIN_B_LECTIN"/>
    <property type="match status" value="1"/>
</dbReference>
<reference evidence="7" key="1">
    <citation type="journal article" date="2019" name="Int. J. Syst. Evol. Microbiol.">
        <title>The Global Catalogue of Microorganisms (GCM) 10K type strain sequencing project: providing services to taxonomists for standard genome sequencing and annotation.</title>
        <authorList>
            <consortium name="The Broad Institute Genomics Platform"/>
            <consortium name="The Broad Institute Genome Sequencing Center for Infectious Disease"/>
            <person name="Wu L."/>
            <person name="Ma J."/>
        </authorList>
    </citation>
    <scope>NUCLEOTIDE SEQUENCE [LARGE SCALE GENOMIC DNA]</scope>
    <source>
        <strain evidence="7">JCM 17975</strain>
    </source>
</reference>
<evidence type="ECO:0000256" key="2">
    <source>
        <dbReference type="ARBA" id="ARBA00023295"/>
    </source>
</evidence>
<dbReference type="PANTHER" id="PTHR34142">
    <property type="entry name" value="ENDO-BETA-1,4-GLUCANASE A"/>
    <property type="match status" value="1"/>
</dbReference>
<protein>
    <submittedName>
        <fullName evidence="6">Ricin-type beta-trefoil lectin domain protein</fullName>
    </submittedName>
</protein>
<proteinExistence type="inferred from homology"/>
<dbReference type="InterPro" id="IPR017853">
    <property type="entry name" value="GH"/>
</dbReference>
<dbReference type="CDD" id="cd00161">
    <property type="entry name" value="beta-trefoil_Ricin-like"/>
    <property type="match status" value="1"/>
</dbReference>
<accession>A0ABP8WFH3</accession>
<sequence>MNAPHRTAPPAGRSAARQTAARRPVHRIVVGLLAALVLLPITALTTAAPATAATSQFRGMNWAVLGDNFSTGPLVLDGLSSSDSYTEVQAKADAVYDDMEATLGVNTVRLPVNTHTVGTAWWNSYRATIDAATARGFKVVLAYWEDGAASGGRITDHAAWNTMWSTVTSQYGSNDLVYFEPMNEPHGYSSTQWRDLAADWLDRHYSAPPARVLVGGVGYSADLRDVCNDSRFDGTLLSYHHYAFFYGENTYEGWRDHVIARLGSCASRAVMTEFGGAMNSGLDYGDPDSSANFVRHIRAVTDVMRENRMGGTYWPAIGGKPGNIGYDGYSMYIKGGSGTDLSLTIRNESGANRLRWAWGDDVDPDAGNGGGATVTDIVNQGSAKCVDVVSASTADAAEIVQYTCSGATNQQWALQDLGNGYHQLVAQHSGKCLDVNNAATTDGAAVIQYTCGSGTNQQWQLRGVSGGYVEIVARHSGKCLDVPASSTANSTRLKQYPCNGGANQRWTL</sequence>
<gene>
    <name evidence="6" type="ORF">GCM10023198_03510</name>
</gene>
<dbReference type="PANTHER" id="PTHR34142:SF1">
    <property type="entry name" value="GLYCOSIDE HYDROLASE FAMILY 5 DOMAIN-CONTAINING PROTEIN"/>
    <property type="match status" value="1"/>
</dbReference>
<dbReference type="Gene3D" id="3.20.20.80">
    <property type="entry name" value="Glycosidases"/>
    <property type="match status" value="1"/>
</dbReference>
<keyword evidence="1 3" id="KW-0378">Hydrolase</keyword>
<dbReference type="Pfam" id="PF00150">
    <property type="entry name" value="Cellulase"/>
    <property type="match status" value="1"/>
</dbReference>
<comment type="caution">
    <text evidence="6">The sequence shown here is derived from an EMBL/GenBank/DDBJ whole genome shotgun (WGS) entry which is preliminary data.</text>
</comment>
<dbReference type="EMBL" id="BAABHM010000003">
    <property type="protein sequence ID" value="GAA4688417.1"/>
    <property type="molecule type" value="Genomic_DNA"/>
</dbReference>
<evidence type="ECO:0000259" key="5">
    <source>
        <dbReference type="SMART" id="SM00458"/>
    </source>
</evidence>
<keyword evidence="7" id="KW-1185">Reference proteome</keyword>
<dbReference type="Gene3D" id="2.80.10.50">
    <property type="match status" value="3"/>
</dbReference>
<dbReference type="InterPro" id="IPR035992">
    <property type="entry name" value="Ricin_B-like_lectins"/>
</dbReference>
<evidence type="ECO:0000313" key="7">
    <source>
        <dbReference type="Proteomes" id="UP001500843"/>
    </source>
</evidence>
<evidence type="ECO:0000313" key="6">
    <source>
        <dbReference type="EMBL" id="GAA4688417.1"/>
    </source>
</evidence>
<comment type="similarity">
    <text evidence="3">Belongs to the glycosyl hydrolase 5 (cellulase A) family.</text>
</comment>
<dbReference type="SUPFAM" id="SSF50370">
    <property type="entry name" value="Ricin B-like lectins"/>
    <property type="match status" value="1"/>
</dbReference>
<dbReference type="SMART" id="SM00458">
    <property type="entry name" value="RICIN"/>
    <property type="match status" value="1"/>
</dbReference>
<keyword evidence="2 3" id="KW-0326">Glycosidase</keyword>
<dbReference type="Pfam" id="PF00652">
    <property type="entry name" value="Ricin_B_lectin"/>
    <property type="match status" value="1"/>
</dbReference>